<dbReference type="RefSeq" id="WP_023548077.1">
    <property type="nucleotide sequence ID" value="NZ_CM002285.1"/>
</dbReference>
<gene>
    <name evidence="2" type="ORF">M878_20500</name>
</gene>
<evidence type="ECO:0000313" key="3">
    <source>
        <dbReference type="Proteomes" id="UP000017984"/>
    </source>
</evidence>
<dbReference type="AlphaFoldDB" id="V6KBB7"/>
<dbReference type="InterPro" id="IPR016181">
    <property type="entry name" value="Acyl_CoA_acyltransferase"/>
</dbReference>
<reference evidence="2 3" key="1">
    <citation type="journal article" date="2014" name="Genome Announc.">
        <title>Draft Genome Sequence of Streptomyces roseochromogenes subsp. oscitans DS 12.976, Producer of the Aminocoumarin Antibiotic Clorobiocin.</title>
        <authorList>
            <person name="Ruckert C."/>
            <person name="Kalinowski J."/>
            <person name="Heide L."/>
            <person name="Apel A.K."/>
        </authorList>
    </citation>
    <scope>NUCLEOTIDE SEQUENCE [LARGE SCALE GENOMIC DNA]</scope>
    <source>
        <strain evidence="2 3">DS 12.976</strain>
    </source>
</reference>
<dbReference type="STRING" id="1352936.M878_20500"/>
<evidence type="ECO:0000259" key="1">
    <source>
        <dbReference type="PROSITE" id="PS51186"/>
    </source>
</evidence>
<evidence type="ECO:0000313" key="2">
    <source>
        <dbReference type="EMBL" id="EST29460.1"/>
    </source>
</evidence>
<dbReference type="PANTHER" id="PTHR39173:SF1">
    <property type="entry name" value="ACETYLTRANSFERASE"/>
    <property type="match status" value="1"/>
</dbReference>
<dbReference type="EMBL" id="AWQX01000177">
    <property type="protein sequence ID" value="EST29460.1"/>
    <property type="molecule type" value="Genomic_DNA"/>
</dbReference>
<accession>V6KBB7</accession>
<protein>
    <recommendedName>
        <fullName evidence="1">N-acetyltransferase domain-containing protein</fullName>
    </recommendedName>
</protein>
<dbReference type="SUPFAM" id="SSF55729">
    <property type="entry name" value="Acyl-CoA N-acyltransferases (Nat)"/>
    <property type="match status" value="1"/>
</dbReference>
<name>V6KBB7_STRRC</name>
<proteinExistence type="predicted"/>
<dbReference type="CDD" id="cd04301">
    <property type="entry name" value="NAT_SF"/>
    <property type="match status" value="1"/>
</dbReference>
<dbReference type="GO" id="GO:0016747">
    <property type="term" value="F:acyltransferase activity, transferring groups other than amino-acyl groups"/>
    <property type="evidence" value="ECO:0007669"/>
    <property type="project" value="InterPro"/>
</dbReference>
<dbReference type="Pfam" id="PF13302">
    <property type="entry name" value="Acetyltransf_3"/>
    <property type="match status" value="1"/>
</dbReference>
<organism evidence="2 3">
    <name type="scientific">Streptomyces roseochromogenus subsp. oscitans DS 12.976</name>
    <dbReference type="NCBI Taxonomy" id="1352936"/>
    <lineage>
        <taxon>Bacteria</taxon>
        <taxon>Bacillati</taxon>
        <taxon>Actinomycetota</taxon>
        <taxon>Actinomycetes</taxon>
        <taxon>Kitasatosporales</taxon>
        <taxon>Streptomycetaceae</taxon>
        <taxon>Streptomyces</taxon>
    </lineage>
</organism>
<dbReference type="PATRIC" id="fig|1352936.5.peg.4296"/>
<comment type="caution">
    <text evidence="2">The sequence shown here is derived from an EMBL/GenBank/DDBJ whole genome shotgun (WGS) entry which is preliminary data.</text>
</comment>
<dbReference type="PANTHER" id="PTHR39173">
    <property type="entry name" value="ACETYLTRANSFERASE"/>
    <property type="match status" value="1"/>
</dbReference>
<dbReference type="HOGENOM" id="CLU_113231_3_0_11"/>
<sequence>MGDESAEGQFLRGHADNLHDAKAFAAYVQAVCDQARSDAAGEDVPRTNLWFVEGAAYMGRLMIRHALTHELLERGGHIGYNVRPSARRRGYATAMLMEALPIARGLGITSALLTCDAGNNASRKVIETCGGVLEDERNGTLRFWLSTGAARRE</sequence>
<feature type="domain" description="N-acetyltransferase" evidence="1">
    <location>
        <begin position="11"/>
        <end position="153"/>
    </location>
</feature>
<keyword evidence="3" id="KW-1185">Reference proteome</keyword>
<dbReference type="Proteomes" id="UP000017984">
    <property type="component" value="Chromosome"/>
</dbReference>
<dbReference type="InterPro" id="IPR000182">
    <property type="entry name" value="GNAT_dom"/>
</dbReference>
<dbReference type="PROSITE" id="PS51186">
    <property type="entry name" value="GNAT"/>
    <property type="match status" value="1"/>
</dbReference>
<dbReference type="Gene3D" id="3.40.630.30">
    <property type="match status" value="1"/>
</dbReference>